<dbReference type="SUPFAM" id="SSF50044">
    <property type="entry name" value="SH3-domain"/>
    <property type="match status" value="1"/>
</dbReference>
<dbReference type="PROSITE" id="PS51935">
    <property type="entry name" value="NLPC_P60"/>
    <property type="match status" value="1"/>
</dbReference>
<evidence type="ECO:0000256" key="4">
    <source>
        <dbReference type="ARBA" id="ARBA00022807"/>
    </source>
</evidence>
<dbReference type="InterPro" id="IPR038765">
    <property type="entry name" value="Papain-like_cys_pep_sf"/>
</dbReference>
<protein>
    <submittedName>
        <fullName evidence="6">Peptidase P60</fullName>
    </submittedName>
</protein>
<reference evidence="6" key="2">
    <citation type="submission" date="2020-09" db="EMBL/GenBank/DDBJ databases">
        <authorList>
            <person name="Sun Q."/>
            <person name="Zhou Y."/>
        </authorList>
    </citation>
    <scope>NUCLEOTIDE SEQUENCE</scope>
    <source>
        <strain evidence="6">CGMCC 1.12919</strain>
    </source>
</reference>
<evidence type="ECO:0000256" key="2">
    <source>
        <dbReference type="ARBA" id="ARBA00022670"/>
    </source>
</evidence>
<dbReference type="PANTHER" id="PTHR47359">
    <property type="entry name" value="PEPTIDOGLYCAN DL-ENDOPEPTIDASE CWLO"/>
    <property type="match status" value="1"/>
</dbReference>
<feature type="domain" description="NlpC/P60" evidence="5">
    <location>
        <begin position="158"/>
        <end position="280"/>
    </location>
</feature>
<sequence>MSTIERRLLPARPDLAAARLRGLVEADRFVEPRPMRVASYCAPVRRAPRRDAALDTEALHGEDVDVFEIDDEGWAWGQLLTDGYVGYLPADDLTARAAWPTHAVQAPRTFVYPAPDMKRPPLGALPLAARIHVSEPAAGGPYLSAEGGFVFAAHLRPLDAVVGDYAAVAEHLRGTPYLWGGRTSSGLDCSALVQLCLSSAGRTCPRDSDLQAASLGRPLEATGERAGLVRGDLVFWKGHVGMMLDAERLIHANGFHMMVEIEPLDDAVRRIEASGGGGITHLKAMA</sequence>
<dbReference type="Gene3D" id="3.90.1720.10">
    <property type="entry name" value="endopeptidase domain like (from Nostoc punctiforme)"/>
    <property type="match status" value="1"/>
</dbReference>
<dbReference type="PANTHER" id="PTHR47359:SF3">
    <property type="entry name" value="NLP_P60 DOMAIN-CONTAINING PROTEIN-RELATED"/>
    <property type="match status" value="1"/>
</dbReference>
<keyword evidence="3" id="KW-0378">Hydrolase</keyword>
<evidence type="ECO:0000256" key="3">
    <source>
        <dbReference type="ARBA" id="ARBA00022801"/>
    </source>
</evidence>
<keyword evidence="2" id="KW-0645">Protease</keyword>
<gene>
    <name evidence="6" type="ORF">GCM10010994_59360</name>
</gene>
<evidence type="ECO:0000259" key="5">
    <source>
        <dbReference type="PROSITE" id="PS51935"/>
    </source>
</evidence>
<dbReference type="InterPro" id="IPR036028">
    <property type="entry name" value="SH3-like_dom_sf"/>
</dbReference>
<keyword evidence="7" id="KW-1185">Reference proteome</keyword>
<dbReference type="InterPro" id="IPR051794">
    <property type="entry name" value="PG_Endopeptidase_C40"/>
</dbReference>
<accession>A0A916UXU2</accession>
<organism evidence="6 7">
    <name type="scientific">Chelatococcus reniformis</name>
    <dbReference type="NCBI Taxonomy" id="1494448"/>
    <lineage>
        <taxon>Bacteria</taxon>
        <taxon>Pseudomonadati</taxon>
        <taxon>Pseudomonadota</taxon>
        <taxon>Alphaproteobacteria</taxon>
        <taxon>Hyphomicrobiales</taxon>
        <taxon>Chelatococcaceae</taxon>
        <taxon>Chelatococcus</taxon>
    </lineage>
</organism>
<evidence type="ECO:0000256" key="1">
    <source>
        <dbReference type="ARBA" id="ARBA00007074"/>
    </source>
</evidence>
<dbReference type="Pfam" id="PF00877">
    <property type="entry name" value="NLPC_P60"/>
    <property type="match status" value="1"/>
</dbReference>
<evidence type="ECO:0000313" key="7">
    <source>
        <dbReference type="Proteomes" id="UP000637002"/>
    </source>
</evidence>
<dbReference type="Proteomes" id="UP000637002">
    <property type="component" value="Unassembled WGS sequence"/>
</dbReference>
<keyword evidence="4" id="KW-0788">Thiol protease</keyword>
<reference evidence="6" key="1">
    <citation type="journal article" date="2014" name="Int. J. Syst. Evol. Microbiol.">
        <title>Complete genome sequence of Corynebacterium casei LMG S-19264T (=DSM 44701T), isolated from a smear-ripened cheese.</title>
        <authorList>
            <consortium name="US DOE Joint Genome Institute (JGI-PGF)"/>
            <person name="Walter F."/>
            <person name="Albersmeier A."/>
            <person name="Kalinowski J."/>
            <person name="Ruckert C."/>
        </authorList>
    </citation>
    <scope>NUCLEOTIDE SEQUENCE</scope>
    <source>
        <strain evidence="6">CGMCC 1.12919</strain>
    </source>
</reference>
<dbReference type="AlphaFoldDB" id="A0A916UXU2"/>
<dbReference type="Pfam" id="PF18348">
    <property type="entry name" value="SH3_16"/>
    <property type="match status" value="1"/>
</dbReference>
<dbReference type="InterPro" id="IPR000064">
    <property type="entry name" value="NLP_P60_dom"/>
</dbReference>
<comment type="caution">
    <text evidence="6">The sequence shown here is derived from an EMBL/GenBank/DDBJ whole genome shotgun (WGS) entry which is preliminary data.</text>
</comment>
<dbReference type="SUPFAM" id="SSF54001">
    <property type="entry name" value="Cysteine proteinases"/>
    <property type="match status" value="1"/>
</dbReference>
<dbReference type="EMBL" id="BMGG01000014">
    <property type="protein sequence ID" value="GGC93683.1"/>
    <property type="molecule type" value="Genomic_DNA"/>
</dbReference>
<dbReference type="GO" id="GO:0006508">
    <property type="term" value="P:proteolysis"/>
    <property type="evidence" value="ECO:0007669"/>
    <property type="project" value="UniProtKB-KW"/>
</dbReference>
<dbReference type="InterPro" id="IPR041382">
    <property type="entry name" value="SH3_16"/>
</dbReference>
<evidence type="ECO:0000313" key="6">
    <source>
        <dbReference type="EMBL" id="GGC93683.1"/>
    </source>
</evidence>
<name>A0A916UXU2_9HYPH</name>
<comment type="similarity">
    <text evidence="1">Belongs to the peptidase C40 family.</text>
</comment>
<dbReference type="GO" id="GO:0008234">
    <property type="term" value="F:cysteine-type peptidase activity"/>
    <property type="evidence" value="ECO:0007669"/>
    <property type="project" value="UniProtKB-KW"/>
</dbReference>
<proteinExistence type="inferred from homology"/>
<dbReference type="RefSeq" id="WP_188612809.1">
    <property type="nucleotide sequence ID" value="NZ_BMGG01000014.1"/>
</dbReference>